<dbReference type="AlphaFoldDB" id="A0A9W9A1M3"/>
<keyword evidence="2" id="KW-1185">Reference proteome</keyword>
<evidence type="ECO:0000313" key="2">
    <source>
        <dbReference type="Proteomes" id="UP001150266"/>
    </source>
</evidence>
<proteinExistence type="predicted"/>
<dbReference type="EMBL" id="JAOTPV010000022">
    <property type="protein sequence ID" value="KAJ4471404.1"/>
    <property type="molecule type" value="Genomic_DNA"/>
</dbReference>
<feature type="non-terminal residue" evidence="1">
    <location>
        <position position="205"/>
    </location>
</feature>
<name>A0A9W9A1M3_9AGAR</name>
<comment type="caution">
    <text evidence="1">The sequence shown here is derived from an EMBL/GenBank/DDBJ whole genome shotgun (WGS) entry which is preliminary data.</text>
</comment>
<protein>
    <submittedName>
        <fullName evidence="1">Uncharacterized protein</fullName>
    </submittedName>
</protein>
<dbReference type="OrthoDB" id="3266199at2759"/>
<gene>
    <name evidence="1" type="ORF">J3R30DRAFT_3241462</name>
</gene>
<reference evidence="1" key="1">
    <citation type="submission" date="2022-08" db="EMBL/GenBank/DDBJ databases">
        <title>A Global Phylogenomic Analysis of the Shiitake Genus Lentinula.</title>
        <authorList>
            <consortium name="DOE Joint Genome Institute"/>
            <person name="Sierra-Patev S."/>
            <person name="Min B."/>
            <person name="Naranjo-Ortiz M."/>
            <person name="Looney B."/>
            <person name="Konkel Z."/>
            <person name="Slot J.C."/>
            <person name="Sakamoto Y."/>
            <person name="Steenwyk J.L."/>
            <person name="Rokas A."/>
            <person name="Carro J."/>
            <person name="Camarero S."/>
            <person name="Ferreira P."/>
            <person name="Molpeceres G."/>
            <person name="Ruiz-Duenas F.J."/>
            <person name="Serrano A."/>
            <person name="Henrissat B."/>
            <person name="Drula E."/>
            <person name="Hughes K.W."/>
            <person name="Mata J.L."/>
            <person name="Ishikawa N.K."/>
            <person name="Vargas-Isla R."/>
            <person name="Ushijima S."/>
            <person name="Smith C.A."/>
            <person name="Ahrendt S."/>
            <person name="Andreopoulos W."/>
            <person name="He G."/>
            <person name="Labutti K."/>
            <person name="Lipzen A."/>
            <person name="Ng V."/>
            <person name="Riley R."/>
            <person name="Sandor L."/>
            <person name="Barry K."/>
            <person name="Martinez A.T."/>
            <person name="Xiao Y."/>
            <person name="Gibbons J.G."/>
            <person name="Terashima K."/>
            <person name="Grigoriev I.V."/>
            <person name="Hibbett D.S."/>
        </authorList>
    </citation>
    <scope>NUCLEOTIDE SEQUENCE</scope>
    <source>
        <strain evidence="1">JLM2183</strain>
    </source>
</reference>
<accession>A0A9W9A1M3</accession>
<sequence>PIPTSQHNAILEPMLCLMSGLPISSWTPDPESEDSEEKCISEMENLLMLAESWDAPGPISFLRFGVTAPIFLEQPLRLYALATHFGWVSEAKLASKHSLGLNLYDDEYEEVLSHLSAKHLLALLMLHRGRRDRMKTFLDDPEVFTLGNSESSRCVACSSEVDNSAWREIKARIFQEMDRCSKGDFVGSWEMEEWKESDRCWKVKC</sequence>
<evidence type="ECO:0000313" key="1">
    <source>
        <dbReference type="EMBL" id="KAJ4471404.1"/>
    </source>
</evidence>
<dbReference type="Proteomes" id="UP001150266">
    <property type="component" value="Unassembled WGS sequence"/>
</dbReference>
<organism evidence="1 2">
    <name type="scientific">Lentinula aciculospora</name>
    <dbReference type="NCBI Taxonomy" id="153920"/>
    <lineage>
        <taxon>Eukaryota</taxon>
        <taxon>Fungi</taxon>
        <taxon>Dikarya</taxon>
        <taxon>Basidiomycota</taxon>
        <taxon>Agaricomycotina</taxon>
        <taxon>Agaricomycetes</taxon>
        <taxon>Agaricomycetidae</taxon>
        <taxon>Agaricales</taxon>
        <taxon>Marasmiineae</taxon>
        <taxon>Omphalotaceae</taxon>
        <taxon>Lentinula</taxon>
    </lineage>
</organism>
<feature type="non-terminal residue" evidence="1">
    <location>
        <position position="1"/>
    </location>
</feature>